<evidence type="ECO:0000313" key="5">
    <source>
        <dbReference type="EMBL" id="PMB98274.1"/>
    </source>
</evidence>
<dbReference type="EMBL" id="PNFZ01000003">
    <property type="protein sequence ID" value="PMB98274.1"/>
    <property type="molecule type" value="Genomic_DNA"/>
</dbReference>
<protein>
    <submittedName>
        <fullName evidence="5">GntR family transcriptional regulator</fullName>
    </submittedName>
</protein>
<dbReference type="SUPFAM" id="SSF46785">
    <property type="entry name" value="Winged helix' DNA-binding domain"/>
    <property type="match status" value="1"/>
</dbReference>
<sequence length="235" mass="26089">MGTVREHDRKITAAATAIVSYYGGVTMEFVSAQQRVTHTLLEEISTGQLAPGEKLHEVALATRLEVSRNTLREAFVALQGYGVVVRLPHRGVHVTLPEISHVDEIYQCRSLLEPAVLQWSDRLDTATLKDCVAAGRAAREAGDPHAVGDANQRFHSAIIASAESYYANEVMTRVLALMRLVFIRGSAERRGFHYPYIELNATIADLAASGRRREAAEEMRSYLDRARSEVRELLS</sequence>
<dbReference type="InterPro" id="IPR008920">
    <property type="entry name" value="TF_FadR/GntR_C"/>
</dbReference>
<keyword evidence="1" id="KW-0805">Transcription regulation</keyword>
<gene>
    <name evidence="5" type="ORF">CJ198_07890</name>
</gene>
<dbReference type="Gene3D" id="1.20.120.530">
    <property type="entry name" value="GntR ligand-binding domain-like"/>
    <property type="match status" value="1"/>
</dbReference>
<dbReference type="InterPro" id="IPR036388">
    <property type="entry name" value="WH-like_DNA-bd_sf"/>
</dbReference>
<dbReference type="PROSITE" id="PS50949">
    <property type="entry name" value="HTH_GNTR"/>
    <property type="match status" value="1"/>
</dbReference>
<keyword evidence="2" id="KW-0238">DNA-binding</keyword>
<dbReference type="Gene3D" id="1.10.10.10">
    <property type="entry name" value="Winged helix-like DNA-binding domain superfamily/Winged helix DNA-binding domain"/>
    <property type="match status" value="1"/>
</dbReference>
<dbReference type="SMART" id="SM00345">
    <property type="entry name" value="HTH_GNTR"/>
    <property type="match status" value="1"/>
</dbReference>
<evidence type="ECO:0000256" key="1">
    <source>
        <dbReference type="ARBA" id="ARBA00023015"/>
    </source>
</evidence>
<dbReference type="InterPro" id="IPR000524">
    <property type="entry name" value="Tscrpt_reg_HTH_GntR"/>
</dbReference>
<evidence type="ECO:0000256" key="2">
    <source>
        <dbReference type="ARBA" id="ARBA00023125"/>
    </source>
</evidence>
<dbReference type="InterPro" id="IPR011711">
    <property type="entry name" value="GntR_C"/>
</dbReference>
<dbReference type="GO" id="GO:0003700">
    <property type="term" value="F:DNA-binding transcription factor activity"/>
    <property type="evidence" value="ECO:0007669"/>
    <property type="project" value="InterPro"/>
</dbReference>
<dbReference type="Pfam" id="PF07729">
    <property type="entry name" value="FCD"/>
    <property type="match status" value="1"/>
</dbReference>
<keyword evidence="6" id="KW-1185">Reference proteome</keyword>
<dbReference type="InterPro" id="IPR036390">
    <property type="entry name" value="WH_DNA-bd_sf"/>
</dbReference>
<proteinExistence type="predicted"/>
<dbReference type="AlphaFoldDB" id="A0A2N6PHW8"/>
<accession>A0A2N6PHW8</accession>
<keyword evidence="3" id="KW-0804">Transcription</keyword>
<dbReference type="PANTHER" id="PTHR43537:SF45">
    <property type="entry name" value="GNTR FAMILY REGULATORY PROTEIN"/>
    <property type="match status" value="1"/>
</dbReference>
<dbReference type="Proteomes" id="UP000235703">
    <property type="component" value="Unassembled WGS sequence"/>
</dbReference>
<dbReference type="PANTHER" id="PTHR43537">
    <property type="entry name" value="TRANSCRIPTIONAL REGULATOR, GNTR FAMILY"/>
    <property type="match status" value="1"/>
</dbReference>
<comment type="caution">
    <text evidence="5">The sequence shown here is derived from an EMBL/GenBank/DDBJ whole genome shotgun (WGS) entry which is preliminary data.</text>
</comment>
<dbReference type="SUPFAM" id="SSF48008">
    <property type="entry name" value="GntR ligand-binding domain-like"/>
    <property type="match status" value="1"/>
</dbReference>
<dbReference type="SMART" id="SM00895">
    <property type="entry name" value="FCD"/>
    <property type="match status" value="1"/>
</dbReference>
<evidence type="ECO:0000259" key="4">
    <source>
        <dbReference type="PROSITE" id="PS50949"/>
    </source>
</evidence>
<dbReference type="GO" id="GO:0003677">
    <property type="term" value="F:DNA binding"/>
    <property type="evidence" value="ECO:0007669"/>
    <property type="project" value="UniProtKB-KW"/>
</dbReference>
<reference evidence="5 6" key="1">
    <citation type="submission" date="2017-09" db="EMBL/GenBank/DDBJ databases">
        <title>Bacterial strain isolated from the female urinary microbiota.</title>
        <authorList>
            <person name="Thomas-White K."/>
            <person name="Kumar N."/>
            <person name="Forster S."/>
            <person name="Putonti C."/>
            <person name="Lawley T."/>
            <person name="Wolfe A.J."/>
        </authorList>
    </citation>
    <scope>NUCLEOTIDE SEQUENCE [LARGE SCALE GENOMIC DNA]</scope>
    <source>
        <strain evidence="5 6">UMB0680</strain>
    </source>
</reference>
<name>A0A2N6PHW8_9MICO</name>
<evidence type="ECO:0000313" key="6">
    <source>
        <dbReference type="Proteomes" id="UP000235703"/>
    </source>
</evidence>
<feature type="domain" description="HTH gntR-type" evidence="4">
    <location>
        <begin position="30"/>
        <end position="97"/>
    </location>
</feature>
<evidence type="ECO:0000256" key="3">
    <source>
        <dbReference type="ARBA" id="ARBA00023163"/>
    </source>
</evidence>
<dbReference type="Pfam" id="PF00392">
    <property type="entry name" value="GntR"/>
    <property type="match status" value="1"/>
</dbReference>
<dbReference type="OrthoDB" id="5243844at2"/>
<organism evidence="5 6">
    <name type="scientific">Brevibacterium luteolum</name>
    <dbReference type="NCBI Taxonomy" id="199591"/>
    <lineage>
        <taxon>Bacteria</taxon>
        <taxon>Bacillati</taxon>
        <taxon>Actinomycetota</taxon>
        <taxon>Actinomycetes</taxon>
        <taxon>Micrococcales</taxon>
        <taxon>Brevibacteriaceae</taxon>
        <taxon>Brevibacterium</taxon>
    </lineage>
</organism>